<accession>A0A915EGY2</accession>
<dbReference type="WBParaSite" id="jg5774">
    <property type="protein sequence ID" value="jg5774"/>
    <property type="gene ID" value="jg5774"/>
</dbReference>
<dbReference type="AlphaFoldDB" id="A0A915EGY2"/>
<name>A0A915EGY2_9BILA</name>
<evidence type="ECO:0000256" key="1">
    <source>
        <dbReference type="SAM" id="MobiDB-lite"/>
    </source>
</evidence>
<protein>
    <submittedName>
        <fullName evidence="3">BZIP domain-containing protein</fullName>
    </submittedName>
</protein>
<evidence type="ECO:0000313" key="2">
    <source>
        <dbReference type="Proteomes" id="UP000887574"/>
    </source>
</evidence>
<proteinExistence type="predicted"/>
<feature type="region of interest" description="Disordered" evidence="1">
    <location>
        <begin position="85"/>
        <end position="106"/>
    </location>
</feature>
<sequence>MLYCGFPYSTSAPQSISNTHSSDHILTPIPTTYNSISPSIPFSSFTATSQHYSLQELNSTPAGSVNPHLIYPPHSSVLLPTYNSDSSWTTAQQPPQPSPKLDLKQGDVGNTQKIILDSCLIREDENYVESPDEESVVGQLNFSSLEQEKRYRERRQRNNQAAKHSR</sequence>
<reference evidence="3" key="1">
    <citation type="submission" date="2022-11" db="UniProtKB">
        <authorList>
            <consortium name="WormBaseParasite"/>
        </authorList>
    </citation>
    <scope>IDENTIFICATION</scope>
</reference>
<organism evidence="2 3">
    <name type="scientific">Ditylenchus dipsaci</name>
    <dbReference type="NCBI Taxonomy" id="166011"/>
    <lineage>
        <taxon>Eukaryota</taxon>
        <taxon>Metazoa</taxon>
        <taxon>Ecdysozoa</taxon>
        <taxon>Nematoda</taxon>
        <taxon>Chromadorea</taxon>
        <taxon>Rhabditida</taxon>
        <taxon>Tylenchina</taxon>
        <taxon>Tylenchomorpha</taxon>
        <taxon>Sphaerularioidea</taxon>
        <taxon>Anguinidae</taxon>
        <taxon>Anguininae</taxon>
        <taxon>Ditylenchus</taxon>
    </lineage>
</organism>
<dbReference type="Proteomes" id="UP000887574">
    <property type="component" value="Unplaced"/>
</dbReference>
<evidence type="ECO:0000313" key="3">
    <source>
        <dbReference type="WBParaSite" id="jg5774"/>
    </source>
</evidence>
<keyword evidence="2" id="KW-1185">Reference proteome</keyword>